<name>A0A0M0C0D9_9ARCH</name>
<evidence type="ECO:0000313" key="2">
    <source>
        <dbReference type="Proteomes" id="UP000037237"/>
    </source>
</evidence>
<evidence type="ECO:0000313" key="1">
    <source>
        <dbReference type="EMBL" id="KON33851.1"/>
    </source>
</evidence>
<comment type="caution">
    <text evidence="1">The sequence shown here is derived from an EMBL/GenBank/DDBJ whole genome shotgun (WGS) entry which is preliminary data.</text>
</comment>
<accession>A0A0M0C0D9</accession>
<proteinExistence type="predicted"/>
<protein>
    <submittedName>
        <fullName evidence="1">Uncharacterized protein</fullName>
    </submittedName>
</protein>
<dbReference type="EMBL" id="LFWU01000019">
    <property type="protein sequence ID" value="KON33851.1"/>
    <property type="molecule type" value="Genomic_DNA"/>
</dbReference>
<dbReference type="AlphaFoldDB" id="A0A0M0C0D9"/>
<reference evidence="1 2" key="1">
    <citation type="submission" date="2015-06" db="EMBL/GenBank/DDBJ databases">
        <title>New insights into the roles of widespread benthic archaea in carbon and nitrogen cycling.</title>
        <authorList>
            <person name="Lazar C.S."/>
            <person name="Baker B.J."/>
            <person name="Seitz K.W."/>
            <person name="Hyde A.S."/>
            <person name="Dick G.J."/>
            <person name="Hinrichs K.-U."/>
            <person name="Teske A.P."/>
        </authorList>
    </citation>
    <scope>NUCLEOTIDE SEQUENCE [LARGE SCALE GENOMIC DNA]</scope>
    <source>
        <strain evidence="1">SG8-32-1</strain>
    </source>
</reference>
<sequence length="62" mass="7279">MKKCKKNIKQKRKFHILELITPDLSKKVCGIGGTVIETEFPKCVKYAKLIIEQMKVLDRNRF</sequence>
<dbReference type="Proteomes" id="UP000037237">
    <property type="component" value="Unassembled WGS sequence"/>
</dbReference>
<organism evidence="1 2">
    <name type="scientific">miscellaneous Crenarchaeota group-1 archaeon SG8-32-1</name>
    <dbReference type="NCBI Taxonomy" id="1685124"/>
    <lineage>
        <taxon>Archaea</taxon>
        <taxon>Candidatus Bathyarchaeota</taxon>
        <taxon>MCG-1</taxon>
    </lineage>
</organism>
<gene>
    <name evidence="1" type="ORF">AC477_01045</name>
</gene>